<evidence type="ECO:0000313" key="4">
    <source>
        <dbReference type="Proteomes" id="UP001596099"/>
    </source>
</evidence>
<dbReference type="SUPFAM" id="SSF89447">
    <property type="entry name" value="AbrB/MazE/MraZ-like"/>
    <property type="match status" value="1"/>
</dbReference>
<dbReference type="EMBL" id="JBHSQH010000008">
    <property type="protein sequence ID" value="MFC5973881.1"/>
    <property type="molecule type" value="Genomic_DNA"/>
</dbReference>
<dbReference type="InterPro" id="IPR007159">
    <property type="entry name" value="SpoVT-AbrB_dom"/>
</dbReference>
<accession>A0ABD5RTI5</accession>
<protein>
    <submittedName>
        <fullName evidence="3">AbrB/MazE/SpoVT family DNA-binding domain-containing protein</fullName>
    </submittedName>
</protein>
<dbReference type="GO" id="GO:0003677">
    <property type="term" value="F:DNA binding"/>
    <property type="evidence" value="ECO:0007669"/>
    <property type="project" value="UniProtKB-KW"/>
</dbReference>
<name>A0ABD5RTI5_9EURY</name>
<comment type="caution">
    <text evidence="3">The sequence shown here is derived from an EMBL/GenBank/DDBJ whole genome shotgun (WGS) entry which is preliminary data.</text>
</comment>
<dbReference type="InterPro" id="IPR037914">
    <property type="entry name" value="SpoVT-AbrB_sf"/>
</dbReference>
<sequence>MSGDRVEAESEVVSGQVTIPERIRRELDIEDGDALRWALEADGTVHVEIDHRYGETFASFEGYDGDAETDATTDHDAWGVE</sequence>
<keyword evidence="3" id="KW-0238">DNA-binding</keyword>
<evidence type="ECO:0000256" key="1">
    <source>
        <dbReference type="SAM" id="MobiDB-lite"/>
    </source>
</evidence>
<dbReference type="Gene3D" id="2.10.260.10">
    <property type="match status" value="1"/>
</dbReference>
<keyword evidence="4" id="KW-1185">Reference proteome</keyword>
<proteinExistence type="predicted"/>
<gene>
    <name evidence="3" type="ORF">ACFPYI_21365</name>
</gene>
<feature type="compositionally biased region" description="Basic and acidic residues" evidence="1">
    <location>
        <begin position="72"/>
        <end position="81"/>
    </location>
</feature>
<feature type="domain" description="SpoVT-AbrB" evidence="2">
    <location>
        <begin position="14"/>
        <end position="45"/>
    </location>
</feature>
<evidence type="ECO:0000259" key="2">
    <source>
        <dbReference type="Pfam" id="PF04014"/>
    </source>
</evidence>
<dbReference type="AlphaFoldDB" id="A0ABD5RTI5"/>
<dbReference type="RefSeq" id="WP_247421686.1">
    <property type="nucleotide sequence ID" value="NZ_JALLGW010000006.1"/>
</dbReference>
<reference evidence="3 4" key="1">
    <citation type="journal article" date="2019" name="Int. J. Syst. Evol. Microbiol.">
        <title>The Global Catalogue of Microorganisms (GCM) 10K type strain sequencing project: providing services to taxonomists for standard genome sequencing and annotation.</title>
        <authorList>
            <consortium name="The Broad Institute Genomics Platform"/>
            <consortium name="The Broad Institute Genome Sequencing Center for Infectious Disease"/>
            <person name="Wu L."/>
            <person name="Ma J."/>
        </authorList>
    </citation>
    <scope>NUCLEOTIDE SEQUENCE [LARGE SCALE GENOMIC DNA]</scope>
    <source>
        <strain evidence="3 4">CGMCC 1.12543</strain>
    </source>
</reference>
<dbReference type="Proteomes" id="UP001596099">
    <property type="component" value="Unassembled WGS sequence"/>
</dbReference>
<evidence type="ECO:0000313" key="3">
    <source>
        <dbReference type="EMBL" id="MFC5973881.1"/>
    </source>
</evidence>
<organism evidence="3 4">
    <name type="scientific">Halomarina salina</name>
    <dbReference type="NCBI Taxonomy" id="1872699"/>
    <lineage>
        <taxon>Archaea</taxon>
        <taxon>Methanobacteriati</taxon>
        <taxon>Methanobacteriota</taxon>
        <taxon>Stenosarchaea group</taxon>
        <taxon>Halobacteria</taxon>
        <taxon>Halobacteriales</taxon>
        <taxon>Natronomonadaceae</taxon>
        <taxon>Halomarina</taxon>
    </lineage>
</organism>
<feature type="region of interest" description="Disordered" evidence="1">
    <location>
        <begin position="62"/>
        <end position="81"/>
    </location>
</feature>
<dbReference type="Pfam" id="PF04014">
    <property type="entry name" value="MazE_antitoxin"/>
    <property type="match status" value="1"/>
</dbReference>